<dbReference type="Proteomes" id="UP000461730">
    <property type="component" value="Unassembled WGS sequence"/>
</dbReference>
<name>A0A7K1UD04_9BACT</name>
<gene>
    <name evidence="1" type="ORF">GO493_28365</name>
</gene>
<evidence type="ECO:0000313" key="2">
    <source>
        <dbReference type="Proteomes" id="UP000461730"/>
    </source>
</evidence>
<dbReference type="EMBL" id="WRXN01000020">
    <property type="protein sequence ID" value="MVT12206.1"/>
    <property type="molecule type" value="Genomic_DNA"/>
</dbReference>
<evidence type="ECO:0000313" key="1">
    <source>
        <dbReference type="EMBL" id="MVT12206.1"/>
    </source>
</evidence>
<dbReference type="RefSeq" id="WP_157309628.1">
    <property type="nucleotide sequence ID" value="NZ_WRXN01000020.1"/>
</dbReference>
<sequence>MQYITLEHPTDVVQHLIEVVGKNKVKEIRFGYRLENEEPAIKFKIWLRFPYNVFGRKQIEEKVGEEISHLRLGSDQVSKLIFQVQ</sequence>
<protein>
    <submittedName>
        <fullName evidence="1">Uncharacterized protein</fullName>
    </submittedName>
</protein>
<reference evidence="1 2" key="1">
    <citation type="submission" date="2019-12" db="EMBL/GenBank/DDBJ databases">
        <title>Chitinophaga sp. strain ysch24 (GDMCC 1.1355), whole genome shotgun sequence.</title>
        <authorList>
            <person name="Zhang X."/>
        </authorList>
    </citation>
    <scope>NUCLEOTIDE SEQUENCE [LARGE SCALE GENOMIC DNA]</scope>
    <source>
        <strain evidence="2">ysch24</strain>
    </source>
</reference>
<proteinExistence type="predicted"/>
<organism evidence="1 2">
    <name type="scientific">Chitinophaga tropicalis</name>
    <dbReference type="NCBI Taxonomy" id="2683588"/>
    <lineage>
        <taxon>Bacteria</taxon>
        <taxon>Pseudomonadati</taxon>
        <taxon>Bacteroidota</taxon>
        <taxon>Chitinophagia</taxon>
        <taxon>Chitinophagales</taxon>
        <taxon>Chitinophagaceae</taxon>
        <taxon>Chitinophaga</taxon>
    </lineage>
</organism>
<keyword evidence="2" id="KW-1185">Reference proteome</keyword>
<dbReference type="AlphaFoldDB" id="A0A7K1UD04"/>
<comment type="caution">
    <text evidence="1">The sequence shown here is derived from an EMBL/GenBank/DDBJ whole genome shotgun (WGS) entry which is preliminary data.</text>
</comment>
<accession>A0A7K1UD04</accession>